<evidence type="ECO:0000259" key="2">
    <source>
        <dbReference type="PROSITE" id="PS50086"/>
    </source>
</evidence>
<evidence type="ECO:0000313" key="5">
    <source>
        <dbReference type="Proteomes" id="UP000052978"/>
    </source>
</evidence>
<dbReference type="InterPro" id="IPR000195">
    <property type="entry name" value="Rab-GAP-TBC_dom"/>
</dbReference>
<dbReference type="eggNOG" id="ENOG502QSFR">
    <property type="taxonomic scope" value="Eukaryota"/>
</dbReference>
<evidence type="ECO:0000313" key="4">
    <source>
        <dbReference type="EMBL" id="EPQ14817.1"/>
    </source>
</evidence>
<dbReference type="Pfam" id="PF12014">
    <property type="entry name" value="Cyclin_D1_bind"/>
    <property type="match status" value="1"/>
</dbReference>
<dbReference type="SMART" id="SM00164">
    <property type="entry name" value="TBC"/>
    <property type="match status" value="1"/>
</dbReference>
<dbReference type="PROSITE" id="PS50086">
    <property type="entry name" value="TBC_RABGAP"/>
    <property type="match status" value="1"/>
</dbReference>
<feature type="domain" description="F-box" evidence="3">
    <location>
        <begin position="69"/>
        <end position="115"/>
    </location>
</feature>
<name>S7Q1R4_MYOBR</name>
<dbReference type="SUPFAM" id="SSF47923">
    <property type="entry name" value="Ypt/Rab-GAP domain of gyp1p"/>
    <property type="match status" value="2"/>
</dbReference>
<dbReference type="Pfam" id="PF12937">
    <property type="entry name" value="F-box-like"/>
    <property type="match status" value="1"/>
</dbReference>
<dbReference type="Pfam" id="PF00566">
    <property type="entry name" value="RabGAP-TBC"/>
    <property type="match status" value="1"/>
</dbReference>
<dbReference type="PROSITE" id="PS50181">
    <property type="entry name" value="FBOX"/>
    <property type="match status" value="1"/>
</dbReference>
<dbReference type="PANTHER" id="PTHR16110:SF1">
    <property type="entry name" value="TBC1 DOMAIN FAMILY MEMBER 19"/>
    <property type="match status" value="1"/>
</dbReference>
<keyword evidence="5" id="KW-1185">Reference proteome</keyword>
<evidence type="ECO:0000259" key="3">
    <source>
        <dbReference type="PROSITE" id="PS50181"/>
    </source>
</evidence>
<dbReference type="InterPro" id="IPR001810">
    <property type="entry name" value="F-box_dom"/>
</dbReference>
<dbReference type="Gene3D" id="1.10.472.80">
    <property type="entry name" value="Ypt/Rab-GAP domain of gyp1p, domain 3"/>
    <property type="match status" value="1"/>
</dbReference>
<dbReference type="InterPro" id="IPR035969">
    <property type="entry name" value="Rab-GAP_TBC_sf"/>
</dbReference>
<dbReference type="InterPro" id="IPR042507">
    <property type="entry name" value="TBC1D19"/>
</dbReference>
<dbReference type="EMBL" id="KE164060">
    <property type="protein sequence ID" value="EPQ14817.1"/>
    <property type="molecule type" value="Genomic_DNA"/>
</dbReference>
<dbReference type="InterPro" id="IPR036047">
    <property type="entry name" value="F-box-like_dom_sf"/>
</dbReference>
<feature type="domain" description="Rab-GAP TBC" evidence="2">
    <location>
        <begin position="693"/>
        <end position="914"/>
    </location>
</feature>
<dbReference type="Gene3D" id="1.20.1280.50">
    <property type="match status" value="1"/>
</dbReference>
<dbReference type="AlphaFoldDB" id="S7Q1R4"/>
<feature type="region of interest" description="Disordered" evidence="1">
    <location>
        <begin position="360"/>
        <end position="393"/>
    </location>
</feature>
<dbReference type="Proteomes" id="UP000052978">
    <property type="component" value="Unassembled WGS sequence"/>
</dbReference>
<dbReference type="PANTHER" id="PTHR16110">
    <property type="entry name" value="TBC1 DOMAIN FAMILY MEMBER 19"/>
    <property type="match status" value="1"/>
</dbReference>
<dbReference type="SUPFAM" id="SSF81383">
    <property type="entry name" value="F-box domain"/>
    <property type="match status" value="1"/>
</dbReference>
<gene>
    <name evidence="4" type="ORF">D623_10027374</name>
</gene>
<organism evidence="4 5">
    <name type="scientific">Myotis brandtii</name>
    <name type="common">Brandt's bat</name>
    <dbReference type="NCBI Taxonomy" id="109478"/>
    <lineage>
        <taxon>Eukaryota</taxon>
        <taxon>Metazoa</taxon>
        <taxon>Chordata</taxon>
        <taxon>Craniata</taxon>
        <taxon>Vertebrata</taxon>
        <taxon>Euteleostomi</taxon>
        <taxon>Mammalia</taxon>
        <taxon>Eutheria</taxon>
        <taxon>Laurasiatheria</taxon>
        <taxon>Chiroptera</taxon>
        <taxon>Yangochiroptera</taxon>
        <taxon>Vespertilionidae</taxon>
        <taxon>Myotis</taxon>
    </lineage>
</organism>
<reference evidence="4 5" key="1">
    <citation type="journal article" date="2013" name="Nat. Commun.">
        <title>Genome analysis reveals insights into physiology and longevity of the Brandt's bat Myotis brandtii.</title>
        <authorList>
            <person name="Seim I."/>
            <person name="Fang X."/>
            <person name="Xiong Z."/>
            <person name="Lobanov A.V."/>
            <person name="Huang Z."/>
            <person name="Ma S."/>
            <person name="Feng Y."/>
            <person name="Turanov A.A."/>
            <person name="Zhu Y."/>
            <person name="Lenz T.L."/>
            <person name="Gerashchenko M.V."/>
            <person name="Fan D."/>
            <person name="Hee Yim S."/>
            <person name="Yao X."/>
            <person name="Jordan D."/>
            <person name="Xiong Y."/>
            <person name="Ma Y."/>
            <person name="Lyapunov A.N."/>
            <person name="Chen G."/>
            <person name="Kulakova O.I."/>
            <person name="Sun Y."/>
            <person name="Lee S.G."/>
            <person name="Bronson R.T."/>
            <person name="Moskalev A.A."/>
            <person name="Sunyaev S.R."/>
            <person name="Zhang G."/>
            <person name="Krogh A."/>
            <person name="Wang J."/>
            <person name="Gladyshev V.N."/>
        </authorList>
    </citation>
    <scope>NUCLEOTIDE SEQUENCE [LARGE SCALE GENOMIC DNA]</scope>
</reference>
<proteinExistence type="predicted"/>
<dbReference type="SMART" id="SM00256">
    <property type="entry name" value="FBOX"/>
    <property type="match status" value="1"/>
</dbReference>
<accession>S7Q1R4</accession>
<feature type="compositionally biased region" description="Low complexity" evidence="1">
    <location>
        <begin position="360"/>
        <end position="369"/>
    </location>
</feature>
<evidence type="ECO:0000256" key="1">
    <source>
        <dbReference type="SAM" id="MobiDB-lite"/>
    </source>
</evidence>
<sequence>MEECAGLCGVGSSRGCRCRQQCQGPAEMAAAEGKPAPARGPAEKHVEADTAVRCCAGSGGIGSPMPPPHCSLQDLPVEMLVEIFAWVPGTDLPSLAQACTKFHHILHTDSIWRRRCREEYGVRENLQNLETIGMSYREVYAKVLHPYRHILGLWQLDTEHYRTLLNVVVDGLCITGWTYGPSLNTHEDGPLQFKPSFRIRLTERKSTTVECMEGLHIRPHKRHVQIQKDRFTLQCNKTDHQKDLTARLREELALVLRLGWEDRYQYDCLAYRRLYLPPSHLDDLIRPGLFQGIYDPFSLKIVMLSFHGNYARVTKITGVSNGMLEIHLICRIQLPDGEFFRNFNELSQVIQEIDEQVIREQQQQQQQQEDGIEESEGHGWQSPAQPSVGESGAAASEEQPVPFVLPVGTLTRDQNYPQTCRMCFYGVDTVISPVLAYPKRFPGVFILFDENHFGFIWLELKYFVLFVRVQNTFQNASLQRTDIKLESLKEDIKRFFKTSGWEKKLQNAVYSELSVFPLPSHPAVPPEHLKEPLVYMRKAQGSWEKRILKSLNSMCTELSIPLARKRPVGEQKELLNKWNEMGTDEPDLSHFRPVYAPKDFLEVLINLRNPNYENGDSPSFRTHLGLIQIPLKVKDIPELKELFVELGLTTGQLGIDDSTQVPPELFENEHVRIGQKVLAEQDSAAAQQYVRQGSPTALRAELWALILNISSQPEDILYYEQLKTNVIQHDLLVDSLIYKDVKLTASNDDYYFVFEDYLYQVLLCFSRDTSVLGHFAYNSASPPRSYIRGKLGIEEYAVFYPPNGVIPFHGFSMYVAPLCFLYNEPSKLYQIFREMYVRFFFRLHSISSHPSGIVSLCLLFETLLQTYLPQLFYHLREIGAQPLRISFKWMVRAFSGYLATDQLLLLWDRILGYNSLEILAVLAAAVFAFRAVNLMEVTSLAAAEDTCCHCSHLACDNAPSPPADPLVTWTLSWMLALLTSVVITLEMLPKFSAPQFPCKLVWESVETQQVIGAQHDSHQRELLAILHEAYEPR</sequence>
<protein>
    <submittedName>
        <fullName evidence="4">TBC1 domain family member 19</fullName>
    </submittedName>
</protein>